<dbReference type="RefSeq" id="WP_345205120.1">
    <property type="nucleotide sequence ID" value="NZ_BAABHX010000004.1"/>
</dbReference>
<name>A0ABP9MG46_9FLAO</name>
<keyword evidence="3" id="KW-1185">Reference proteome</keyword>
<sequence>MFTNNNASQTLFRFASTRNAELSDPKNKERRFIFRDYDSQKGVIDARVEAGESLQKVCENPTGLTIETEQSLKLQNPVFYELAVWVARNKVTADKVEFDQKIKEYRDYLAMIMPVSTISYSNIWDNLIYQVVTQKDFYAKETLMQFLHLNHILTVYSNGNEEIYNDVIKAKVVLPRELFKSDTNTSASSGLALRASGTVEPNVLYNDKSMKFAEAKVQLKDNENLDSVLKNIEQNYRKEYQLAYKEASDAYEKNVAPVKKEYKAQLEEADSRKKVIEARIDYLSKISIANPELFFKDERSQEELKSLQEELGNTVSMPEIPELNFEFRSEVKTENLLGQLTDIQKNTLNKILQGSSSSLDSISTFTELNQLIYQNNQILQQTVLDNTVISQQVSTTVGGVVIPVINSLNTNGWIPYSVKTYNRGNSDWFIMLTIENYTHNIVSGSYKVTINGTEISSANIVSTINGVTSLYYNGSAIPASQTLNTGGFVLQGEVILDDGKTYSLSVTLIRDNSDMNTVLKQGAFKGSAALTLIQRPAEPENPGTPENPGNPENPGTSTGNQGSTDIFIPSGFGMKNIGITDYKKVEQSTYCYMEGDVAHIENIMAREYKERATRRLKRSESQTTTSSETEKEKLTDTTSTERHEMQSEVAKILQESRDFAAQAGFSASWGNEASTGKYGLSVSANYATHNSKEESNRQAVTDAKDITARALDRIVTKIKEERIDKILEEYEENNKHGFDNTKGSSHVVGVYRWVDKVVKNQIYNYGKRMMFEFMVPEPAKLHSLGMKISNNTENQLIKPVDPRESVVHKLENFSSLEDEIKLKYWLSKYNVEIDKKPEEFIFIGKSFNYKSPEPKGNAWELASESADVEVPGGYKTISARMVTGDSGDRYDSNNPIWSDAKVLVGNIQVESGAWNAYKDIDSFRDKIPVSYSQLGLLTSSVNISIKCQLTQEAKNEWLQKTFNKIIEAYEMEMDKYNQALADAKALEVQIKGSNPGFYRKIENTILRRNCISYMLDQHPNVDLTFGKKKYYTNDGGAEETFLNTDIKVDEKLDQYVAFVKFMEQAFEWEIMSYYFYPYYWGERKSWGDLYQFDDNDPVFRAFMQSGMARVIVTVRPGFEETVRHFFSTGQIWNGGEVPVIDDPLFLSIVDEMRSPKATKEGEPWREKIPTALTILQADSIGLKVEKALPCNCEPGVKFDDNLGEMCGSNFELNQNQVGQTGDKLMEITFNNMDQLSTYKTIGDADDYDFFPKVYECLGNKIIVNRDATWLKTDSINKMYKALADEISQIEGLESYPTGENGITFKINVTKIKNFSFKKGPFGEPFDVLRFTVNTEEEYLKIYSPEFDSYGERILDKDGQKLSKSDFTDKALLSKFLI</sequence>
<evidence type="ECO:0000313" key="3">
    <source>
        <dbReference type="Proteomes" id="UP001500353"/>
    </source>
</evidence>
<feature type="region of interest" description="Disordered" evidence="1">
    <location>
        <begin position="611"/>
        <end position="643"/>
    </location>
</feature>
<reference evidence="3" key="1">
    <citation type="journal article" date="2019" name="Int. J. Syst. Evol. Microbiol.">
        <title>The Global Catalogue of Microorganisms (GCM) 10K type strain sequencing project: providing services to taxonomists for standard genome sequencing and annotation.</title>
        <authorList>
            <consortium name="The Broad Institute Genomics Platform"/>
            <consortium name="The Broad Institute Genome Sequencing Center for Infectious Disease"/>
            <person name="Wu L."/>
            <person name="Ma J."/>
        </authorList>
    </citation>
    <scope>NUCLEOTIDE SEQUENCE [LARGE SCALE GENOMIC DNA]</scope>
    <source>
        <strain evidence="3">JCM 18019</strain>
    </source>
</reference>
<evidence type="ECO:0000256" key="1">
    <source>
        <dbReference type="SAM" id="MobiDB-lite"/>
    </source>
</evidence>
<dbReference type="EMBL" id="BAABHX010000004">
    <property type="protein sequence ID" value="GAA5095214.1"/>
    <property type="molecule type" value="Genomic_DNA"/>
</dbReference>
<evidence type="ECO:0000313" key="2">
    <source>
        <dbReference type="EMBL" id="GAA5095214.1"/>
    </source>
</evidence>
<feature type="compositionally biased region" description="Low complexity" evidence="1">
    <location>
        <begin position="540"/>
        <end position="560"/>
    </location>
</feature>
<dbReference type="Proteomes" id="UP001500353">
    <property type="component" value="Unassembled WGS sequence"/>
</dbReference>
<accession>A0ABP9MG46</accession>
<feature type="region of interest" description="Disordered" evidence="1">
    <location>
        <begin position="536"/>
        <end position="567"/>
    </location>
</feature>
<protein>
    <submittedName>
        <fullName evidence="2">Uncharacterized protein</fullName>
    </submittedName>
</protein>
<organism evidence="2 3">
    <name type="scientific">Chryseobacterium ginsengisoli</name>
    <dbReference type="NCBI Taxonomy" id="363853"/>
    <lineage>
        <taxon>Bacteria</taxon>
        <taxon>Pseudomonadati</taxon>
        <taxon>Bacteroidota</taxon>
        <taxon>Flavobacteriia</taxon>
        <taxon>Flavobacteriales</taxon>
        <taxon>Weeksellaceae</taxon>
        <taxon>Chryseobacterium group</taxon>
        <taxon>Chryseobacterium</taxon>
    </lineage>
</organism>
<proteinExistence type="predicted"/>
<comment type="caution">
    <text evidence="2">The sequence shown here is derived from an EMBL/GenBank/DDBJ whole genome shotgun (WGS) entry which is preliminary data.</text>
</comment>
<feature type="compositionally biased region" description="Basic and acidic residues" evidence="1">
    <location>
        <begin position="628"/>
        <end position="643"/>
    </location>
</feature>
<gene>
    <name evidence="2" type="ORF">GCM10023210_27670</name>
</gene>